<comment type="caution">
    <text evidence="3">The sequence shown here is derived from an EMBL/GenBank/DDBJ whole genome shotgun (WGS) entry which is preliminary data.</text>
</comment>
<dbReference type="PANTHER" id="PTHR37315">
    <property type="entry name" value="UPF0311 PROTEIN BLR7842"/>
    <property type="match status" value="1"/>
</dbReference>
<dbReference type="RefSeq" id="WP_394406049.1">
    <property type="nucleotide sequence ID" value="NZ_JBIGIC010000001.1"/>
</dbReference>
<evidence type="ECO:0000313" key="3">
    <source>
        <dbReference type="EMBL" id="MFG6485434.1"/>
    </source>
</evidence>
<feature type="signal peptide" evidence="2">
    <location>
        <begin position="1"/>
        <end position="25"/>
    </location>
</feature>
<comment type="similarity">
    <text evidence="1">Belongs to the UPF0311 family.</text>
</comment>
<evidence type="ECO:0000313" key="4">
    <source>
        <dbReference type="Proteomes" id="UP001606134"/>
    </source>
</evidence>
<organism evidence="3 4">
    <name type="scientific">Pelomonas candidula</name>
    <dbReference type="NCBI Taxonomy" id="3299025"/>
    <lineage>
        <taxon>Bacteria</taxon>
        <taxon>Pseudomonadati</taxon>
        <taxon>Pseudomonadota</taxon>
        <taxon>Betaproteobacteria</taxon>
        <taxon>Burkholderiales</taxon>
        <taxon>Sphaerotilaceae</taxon>
        <taxon>Roseateles</taxon>
    </lineage>
</organism>
<proteinExistence type="inferred from homology"/>
<evidence type="ECO:0000256" key="2">
    <source>
        <dbReference type="SAM" id="SignalP"/>
    </source>
</evidence>
<accession>A0ABW7H6A9</accession>
<sequence>MKLPVRPSALALTVGALLWGAAAHAAEEVAPSGPQAEFVFEEVVTLAPTVQVGRTPQGQRQYVPITGGRFKGPKIQGRVLPGGWDWQLARPDGHMDLDASYMIQADDGTVIHVRNRGTLFKRADGSYDIKTMAEFDAPLGPHQWLGEGAFIGTLGPPPEGGEAAVRLRFYRLR</sequence>
<name>A0ABW7H6A9_9BURK</name>
<dbReference type="Proteomes" id="UP001606134">
    <property type="component" value="Unassembled WGS sequence"/>
</dbReference>
<dbReference type="HAMAP" id="MF_00775">
    <property type="entry name" value="UPF0311"/>
    <property type="match status" value="1"/>
</dbReference>
<dbReference type="EMBL" id="JBIGIC010000001">
    <property type="protein sequence ID" value="MFG6485434.1"/>
    <property type="molecule type" value="Genomic_DNA"/>
</dbReference>
<protein>
    <recommendedName>
        <fullName evidence="1">UPF0311 protein ACG04R_02050</fullName>
    </recommendedName>
</protein>
<evidence type="ECO:0000256" key="1">
    <source>
        <dbReference type="HAMAP-Rule" id="MF_00775"/>
    </source>
</evidence>
<dbReference type="InterPro" id="IPR020915">
    <property type="entry name" value="UPF0311"/>
</dbReference>
<dbReference type="PANTHER" id="PTHR37315:SF1">
    <property type="entry name" value="UPF0311 PROTEIN BLR7842"/>
    <property type="match status" value="1"/>
</dbReference>
<keyword evidence="4" id="KW-1185">Reference proteome</keyword>
<reference evidence="3 4" key="1">
    <citation type="submission" date="2024-08" db="EMBL/GenBank/DDBJ databases">
        <authorList>
            <person name="Lu H."/>
        </authorList>
    </citation>
    <scope>NUCLEOTIDE SEQUENCE [LARGE SCALE GENOMIC DNA]</scope>
    <source>
        <strain evidence="3 4">BYS78W</strain>
    </source>
</reference>
<dbReference type="Pfam" id="PF11578">
    <property type="entry name" value="DUF3237"/>
    <property type="match status" value="1"/>
</dbReference>
<keyword evidence="2" id="KW-0732">Signal</keyword>
<dbReference type="Gene3D" id="2.40.160.20">
    <property type="match status" value="1"/>
</dbReference>
<gene>
    <name evidence="3" type="ORF">ACG04R_02050</name>
</gene>
<feature type="chain" id="PRO_5046323780" description="UPF0311 protein ACG04R_02050" evidence="2">
    <location>
        <begin position="26"/>
        <end position="173"/>
    </location>
</feature>